<organism evidence="2 3">
    <name type="scientific">Cephus cinctus</name>
    <name type="common">Wheat stem sawfly</name>
    <dbReference type="NCBI Taxonomy" id="211228"/>
    <lineage>
        <taxon>Eukaryota</taxon>
        <taxon>Metazoa</taxon>
        <taxon>Ecdysozoa</taxon>
        <taxon>Arthropoda</taxon>
        <taxon>Hexapoda</taxon>
        <taxon>Insecta</taxon>
        <taxon>Pterygota</taxon>
        <taxon>Neoptera</taxon>
        <taxon>Endopterygota</taxon>
        <taxon>Hymenoptera</taxon>
        <taxon>Cephoidea</taxon>
        <taxon>Cephidae</taxon>
        <taxon>Cephus</taxon>
    </lineage>
</organism>
<sequence length="367" mass="40195">MPALHCNACKKFISVTKAIKCASFACNAYAHPSCLTGGSNSAPKFLYLRCKPCYSPLPSSEDTGRSADKITTHTRLSARTNMDKSTASSSTSTSAQLTSLTALVKDVMDELKSQRTDLRELPIIKGIVSELTVTTQDMATSVQQLALDISAMSTRCSSLEAANLSLVARCQTLEEHNTALVQRVDSLEERLSRDPELSSDDGTALKAQVEHLMQRNLDTQIVVTGLLSAPDVTVERTIELLARSLGIVTKSGDVVDAFRLPPKAGGAPPLIIRFATIFIRDSWIAQKKKKPVLLASDIDASLPGSRVYLNERLSSVKHKLLVDTRAYVKPHRHLRVWTRHGSIYVRKDGATTSLKIEHRDDFAKIPI</sequence>
<dbReference type="AlphaFoldDB" id="A0AAJ7CG57"/>
<protein>
    <submittedName>
        <fullName evidence="3">Uncharacterized protein LOC107274507</fullName>
    </submittedName>
</protein>
<reference evidence="3" key="1">
    <citation type="submission" date="2025-08" db="UniProtKB">
        <authorList>
            <consortium name="RefSeq"/>
        </authorList>
    </citation>
    <scope>IDENTIFICATION</scope>
</reference>
<dbReference type="GeneID" id="107274507"/>
<dbReference type="KEGG" id="ccin:107274507"/>
<dbReference type="Proteomes" id="UP000694920">
    <property type="component" value="Unplaced"/>
</dbReference>
<gene>
    <name evidence="3" type="primary">LOC107274507</name>
</gene>
<name>A0AAJ7CG57_CEPCN</name>
<evidence type="ECO:0000313" key="2">
    <source>
        <dbReference type="Proteomes" id="UP000694920"/>
    </source>
</evidence>
<proteinExistence type="predicted"/>
<feature type="compositionally biased region" description="Polar residues" evidence="1">
    <location>
        <begin position="73"/>
        <end position="84"/>
    </location>
</feature>
<feature type="region of interest" description="Disordered" evidence="1">
    <location>
        <begin position="58"/>
        <end position="91"/>
    </location>
</feature>
<keyword evidence="2" id="KW-1185">Reference proteome</keyword>
<accession>A0AAJ7CG57</accession>
<evidence type="ECO:0000256" key="1">
    <source>
        <dbReference type="SAM" id="MobiDB-lite"/>
    </source>
</evidence>
<feature type="compositionally biased region" description="Basic and acidic residues" evidence="1">
    <location>
        <begin position="62"/>
        <end position="71"/>
    </location>
</feature>
<evidence type="ECO:0000313" key="3">
    <source>
        <dbReference type="RefSeq" id="XP_015609210.1"/>
    </source>
</evidence>
<dbReference type="RefSeq" id="XP_015609210.1">
    <property type="nucleotide sequence ID" value="XM_015753724.1"/>
</dbReference>